<evidence type="ECO:0000313" key="2">
    <source>
        <dbReference type="Proteomes" id="UP000238823"/>
    </source>
</evidence>
<dbReference type="AlphaFoldDB" id="A0A2S9YR31"/>
<proteinExistence type="predicted"/>
<evidence type="ECO:0008006" key="3">
    <source>
        <dbReference type="Google" id="ProtNLM"/>
    </source>
</evidence>
<organism evidence="1 2">
    <name type="scientific">Enhygromyxa salina</name>
    <dbReference type="NCBI Taxonomy" id="215803"/>
    <lineage>
        <taxon>Bacteria</taxon>
        <taxon>Pseudomonadati</taxon>
        <taxon>Myxococcota</taxon>
        <taxon>Polyangia</taxon>
        <taxon>Nannocystales</taxon>
        <taxon>Nannocystaceae</taxon>
        <taxon>Enhygromyxa</taxon>
    </lineage>
</organism>
<dbReference type="EMBL" id="PVNL01000052">
    <property type="protein sequence ID" value="PRQ07543.1"/>
    <property type="molecule type" value="Genomic_DNA"/>
</dbReference>
<dbReference type="RefSeq" id="WP_106089782.1">
    <property type="nucleotide sequence ID" value="NZ_PVNL01000052.1"/>
</dbReference>
<reference evidence="1 2" key="1">
    <citation type="submission" date="2018-03" db="EMBL/GenBank/DDBJ databases">
        <title>Draft Genome Sequences of the Obligatory Marine Myxobacteria Enhygromyxa salina SWB007.</title>
        <authorList>
            <person name="Poehlein A."/>
            <person name="Moghaddam J.A."/>
            <person name="Harms H."/>
            <person name="Alanjari M."/>
            <person name="Koenig G.M."/>
            <person name="Daniel R."/>
            <person name="Schaeberle T.F."/>
        </authorList>
    </citation>
    <scope>NUCLEOTIDE SEQUENCE [LARGE SCALE GENOMIC DNA]</scope>
    <source>
        <strain evidence="1 2">SWB007</strain>
    </source>
</reference>
<accession>A0A2S9YR31</accession>
<dbReference type="GO" id="GO:0016020">
    <property type="term" value="C:membrane"/>
    <property type="evidence" value="ECO:0007669"/>
    <property type="project" value="TreeGrafter"/>
</dbReference>
<dbReference type="PANTHER" id="PTHR22753:SF14">
    <property type="entry name" value="MONOACYLGLYCEROL_DIACYLGLYCEROL O-ACYLTRANSFERASE"/>
    <property type="match status" value="1"/>
</dbReference>
<dbReference type="PANTHER" id="PTHR22753">
    <property type="entry name" value="TRANSMEMBRANE PROTEIN 68"/>
    <property type="match status" value="1"/>
</dbReference>
<dbReference type="Proteomes" id="UP000238823">
    <property type="component" value="Unassembled WGS sequence"/>
</dbReference>
<evidence type="ECO:0000313" key="1">
    <source>
        <dbReference type="EMBL" id="PRQ07543.1"/>
    </source>
</evidence>
<sequence>MSVSTGEPSASAMAHWLATMAAWRRWFSYTVEGMEHLRTHECKIVVGYHGRPLAWDLFLLGAEIQREQGYLPLALVHRNFMDWPYLRWLTEGLVWSTGKGPILDAAIAKGRHVILAPGGVQEGLRPGWVRYRVDWPGLGYLRLAISRGLEVVPVAASGVDDAFFGLNDNARLKQRLRITSPDRAVWAGLGPLGLWPSSPPFPVRVHQIVGAPIVPVIPRQERQALLDDRAALQSLHERVQARVQALLDLARVKAKAAPRVNLDGPPLGPRVDRLRTWLGRVGELDLKPDLFPWQTRRNNTPAGR</sequence>
<name>A0A2S9YR31_9BACT</name>
<dbReference type="OrthoDB" id="5496738at2"/>
<gene>
    <name evidence="1" type="ORF">ENSA7_27630</name>
</gene>
<protein>
    <recommendedName>
        <fullName evidence="3">Acyltransferase</fullName>
    </recommendedName>
</protein>
<comment type="caution">
    <text evidence="1">The sequence shown here is derived from an EMBL/GenBank/DDBJ whole genome shotgun (WGS) entry which is preliminary data.</text>
</comment>